<sequence length="139" mass="16622">MRIMRHTFAIIDSDLALLKLNETNTNRVNILYNWEDYFVPGKRSLAFDIPSSIVFVSQKLYRIAKQSKRSYLLDVDLNYRLNHELNGIGMMDPNFLKINEIMFIKQRKNSEPQKILRRRNWHDNSTRTERETNTRRCSA</sequence>
<evidence type="ECO:0000313" key="3">
    <source>
        <dbReference type="EMBL" id="RKP21210.1"/>
    </source>
</evidence>
<feature type="region of interest" description="Disordered" evidence="1">
    <location>
        <begin position="117"/>
        <end position="139"/>
    </location>
</feature>
<dbReference type="AlphaFoldDB" id="A0A075B1A5"/>
<evidence type="ECO:0000313" key="5">
    <source>
        <dbReference type="Proteomes" id="UP000030755"/>
    </source>
</evidence>
<dbReference type="HOGENOM" id="CLU_1846239_0_0_1"/>
<reference evidence="2 5" key="1">
    <citation type="journal article" date="2013" name="Curr. Biol.">
        <title>Shared signatures of parasitism and phylogenomics unite Cryptomycota and microsporidia.</title>
        <authorList>
            <person name="James T.Y."/>
            <person name="Pelin A."/>
            <person name="Bonen L."/>
            <person name="Ahrendt S."/>
            <person name="Sain D."/>
            <person name="Corradi N."/>
            <person name="Stajich J.E."/>
        </authorList>
    </citation>
    <scope>NUCLEOTIDE SEQUENCE [LARGE SCALE GENOMIC DNA]</scope>
    <source>
        <strain evidence="2 5">CSF55</strain>
        <strain evidence="2 5">CSF55</strain>
    </source>
</reference>
<accession>A0A075B1A5</accession>
<dbReference type="Proteomes" id="UP000281549">
    <property type="component" value="Unassembled WGS sequence"/>
</dbReference>
<evidence type="ECO:0000313" key="2">
    <source>
        <dbReference type="EMBL" id="EPZ36321.1"/>
    </source>
</evidence>
<name>A0A075B1A5_ROZAC</name>
<evidence type="ECO:0000313" key="6">
    <source>
        <dbReference type="Proteomes" id="UP000281549"/>
    </source>
</evidence>
<organism evidence="2 5">
    <name type="scientific">Rozella allomycis (strain CSF55)</name>
    <dbReference type="NCBI Taxonomy" id="988480"/>
    <lineage>
        <taxon>Eukaryota</taxon>
        <taxon>Fungi</taxon>
        <taxon>Fungi incertae sedis</taxon>
        <taxon>Cryptomycota</taxon>
        <taxon>Cryptomycota incertae sedis</taxon>
        <taxon>Rozella</taxon>
    </lineage>
</organism>
<gene>
    <name evidence="2" type="ORF">O9G_004749</name>
    <name evidence="3" type="ORF">ROZALSC1DRAFT_27359</name>
    <name evidence="4" type="ORF">ROZALSC1DRAFT_27362</name>
</gene>
<dbReference type="EMBL" id="ML004976">
    <property type="protein sequence ID" value="RKP21210.1"/>
    <property type="molecule type" value="Genomic_DNA"/>
</dbReference>
<proteinExistence type="predicted"/>
<evidence type="ECO:0000256" key="1">
    <source>
        <dbReference type="SAM" id="MobiDB-lite"/>
    </source>
</evidence>
<reference evidence="3" key="3">
    <citation type="submission" date="2018-08" db="EMBL/GenBank/DDBJ databases">
        <title>Leveraging single-cell genomics to expand the Fungal Tree of Life.</title>
        <authorList>
            <consortium name="DOE Joint Genome Institute"/>
            <person name="Ahrendt S.R."/>
            <person name="Quandt C.A."/>
            <person name="Ciobanu D."/>
            <person name="Clum A."/>
            <person name="Salamov A."/>
            <person name="Andreopoulos B."/>
            <person name="Cheng J.-F."/>
            <person name="Woyke T."/>
            <person name="Pelin A."/>
            <person name="Henrissat B."/>
            <person name="Reynolds N."/>
            <person name="Benny G.L."/>
            <person name="Smith M.E."/>
            <person name="James T.Y."/>
            <person name="Grigoriev I.V."/>
        </authorList>
    </citation>
    <scope>NUCLEOTIDE SEQUENCE</scope>
    <source>
        <strain evidence="3">CSF55</strain>
    </source>
</reference>
<feature type="compositionally biased region" description="Basic and acidic residues" evidence="1">
    <location>
        <begin position="121"/>
        <end position="139"/>
    </location>
</feature>
<reference evidence="6" key="2">
    <citation type="journal article" date="2018" name="Nat. Microbiol.">
        <title>Leveraging single-cell genomics to expand the fungal tree of life.</title>
        <authorList>
            <person name="Ahrendt S.R."/>
            <person name="Quandt C.A."/>
            <person name="Ciobanu D."/>
            <person name="Clum A."/>
            <person name="Salamov A."/>
            <person name="Andreopoulos B."/>
            <person name="Cheng J.F."/>
            <person name="Woyke T."/>
            <person name="Pelin A."/>
            <person name="Henrissat B."/>
            <person name="Reynolds N.K."/>
            <person name="Benny G.L."/>
            <person name="Smith M.E."/>
            <person name="James T.Y."/>
            <person name="Grigoriev I.V."/>
        </authorList>
    </citation>
    <scope>NUCLEOTIDE SEQUENCE [LARGE SCALE GENOMIC DNA]</scope>
    <source>
        <strain evidence="6">CSF55</strain>
    </source>
</reference>
<protein>
    <submittedName>
        <fullName evidence="2">Uncharacterized protein</fullName>
    </submittedName>
</protein>
<dbReference type="EMBL" id="KE560597">
    <property type="protein sequence ID" value="EPZ36321.1"/>
    <property type="molecule type" value="Genomic_DNA"/>
</dbReference>
<evidence type="ECO:0000313" key="4">
    <source>
        <dbReference type="EMBL" id="RKP21216.1"/>
    </source>
</evidence>
<dbReference type="Proteomes" id="UP000030755">
    <property type="component" value="Unassembled WGS sequence"/>
</dbReference>
<dbReference type="EMBL" id="ML004976">
    <property type="protein sequence ID" value="RKP21216.1"/>
    <property type="molecule type" value="Genomic_DNA"/>
</dbReference>
<keyword evidence="5" id="KW-1185">Reference proteome</keyword>